<keyword evidence="4" id="KW-1185">Reference proteome</keyword>
<name>A0A1X7JGV4_9BACL</name>
<keyword evidence="3" id="KW-0966">Cell projection</keyword>
<evidence type="ECO:0000313" key="4">
    <source>
        <dbReference type="Proteomes" id="UP000193834"/>
    </source>
</evidence>
<dbReference type="InterPro" id="IPR009926">
    <property type="entry name" value="T3SS_YcgR_PilZN"/>
</dbReference>
<feature type="domain" description="PilZ" evidence="1">
    <location>
        <begin position="99"/>
        <end position="205"/>
    </location>
</feature>
<accession>A0A1X7JGV4</accession>
<sequence>MLPKINDMLFITPDSAAPGDGVYKARVTEVDDKRIWFELPIQEGTARSSKFSHERLEIEYVQEEGMKHSFFAKVVGSKQDGIVMLAVPKPKAEELRKLQRRAYLRVKADLELKVHQDDEPTLEVRTIDISGGGLSFTAQQRWGMKSNQALTCTLYIPQKPAGNDYISFRGRIVRTELRTEVTELIMVEFEAIMDGDREKIIRYCFDKQIEDRKRLKG</sequence>
<dbReference type="AlphaFoldDB" id="A0A1X7JGV4"/>
<reference evidence="3 4" key="1">
    <citation type="submission" date="2017-04" db="EMBL/GenBank/DDBJ databases">
        <authorList>
            <person name="Afonso C.L."/>
            <person name="Miller P.J."/>
            <person name="Scott M.A."/>
            <person name="Spackman E."/>
            <person name="Goraichik I."/>
            <person name="Dimitrov K.M."/>
            <person name="Suarez D.L."/>
            <person name="Swayne D.E."/>
        </authorList>
    </citation>
    <scope>NUCLEOTIDE SEQUENCE [LARGE SCALE GENOMIC DNA]</scope>
    <source>
        <strain evidence="3 4">11</strain>
    </source>
</reference>
<dbReference type="Pfam" id="PF12945">
    <property type="entry name" value="PilZNR"/>
    <property type="match status" value="1"/>
</dbReference>
<proteinExistence type="predicted"/>
<dbReference type="OrthoDB" id="1951449at2"/>
<dbReference type="GO" id="GO:0035438">
    <property type="term" value="F:cyclic-di-GMP binding"/>
    <property type="evidence" value="ECO:0007669"/>
    <property type="project" value="InterPro"/>
</dbReference>
<feature type="domain" description="Type III secretion system flagellar brake protein YcgR PilZN" evidence="2">
    <location>
        <begin position="4"/>
        <end position="90"/>
    </location>
</feature>
<dbReference type="InterPro" id="IPR009875">
    <property type="entry name" value="PilZ_domain"/>
</dbReference>
<dbReference type="STRING" id="1852522.SAMN06295960_1576"/>
<evidence type="ECO:0000259" key="2">
    <source>
        <dbReference type="Pfam" id="PF12945"/>
    </source>
</evidence>
<dbReference type="RefSeq" id="WP_085493702.1">
    <property type="nucleotide sequence ID" value="NZ_FXAZ01000001.1"/>
</dbReference>
<dbReference type="Gene3D" id="2.40.10.220">
    <property type="entry name" value="predicted glycosyltransferase like domains"/>
    <property type="match status" value="1"/>
</dbReference>
<dbReference type="SUPFAM" id="SSF141371">
    <property type="entry name" value="PilZ domain-like"/>
    <property type="match status" value="1"/>
</dbReference>
<dbReference type="EMBL" id="FXAZ01000001">
    <property type="protein sequence ID" value="SMG27281.1"/>
    <property type="molecule type" value="Genomic_DNA"/>
</dbReference>
<evidence type="ECO:0000313" key="3">
    <source>
        <dbReference type="EMBL" id="SMG27281.1"/>
    </source>
</evidence>
<protein>
    <submittedName>
        <fullName evidence="3">C-di-GMP-binding flagellar brake protein YcgR, contains PilZNR and PilZ domains</fullName>
    </submittedName>
</protein>
<keyword evidence="3" id="KW-0969">Cilium</keyword>
<keyword evidence="3" id="KW-0282">Flagellum</keyword>
<dbReference type="Proteomes" id="UP000193834">
    <property type="component" value="Unassembled WGS sequence"/>
</dbReference>
<evidence type="ECO:0000259" key="1">
    <source>
        <dbReference type="Pfam" id="PF07238"/>
    </source>
</evidence>
<dbReference type="Pfam" id="PF07238">
    <property type="entry name" value="PilZ"/>
    <property type="match status" value="1"/>
</dbReference>
<organism evidence="3 4">
    <name type="scientific">Paenibacillus aquistagni</name>
    <dbReference type="NCBI Taxonomy" id="1852522"/>
    <lineage>
        <taxon>Bacteria</taxon>
        <taxon>Bacillati</taxon>
        <taxon>Bacillota</taxon>
        <taxon>Bacilli</taxon>
        <taxon>Bacillales</taxon>
        <taxon>Paenibacillaceae</taxon>
        <taxon>Paenibacillus</taxon>
    </lineage>
</organism>
<gene>
    <name evidence="3" type="ORF">SAMN06295960_1576</name>
</gene>